<dbReference type="EMBL" id="GBXM01023526">
    <property type="protein sequence ID" value="JAH85051.1"/>
    <property type="molecule type" value="Transcribed_RNA"/>
</dbReference>
<evidence type="ECO:0000313" key="1">
    <source>
        <dbReference type="EMBL" id="JAH85051.1"/>
    </source>
</evidence>
<sequence>MWPEVSLVSISVHSEPVVHRGSRGTFTTVYIQTWLAH</sequence>
<proteinExistence type="predicted"/>
<dbReference type="AlphaFoldDB" id="A0A0E9W412"/>
<accession>A0A0E9W412</accession>
<organism evidence="1">
    <name type="scientific">Anguilla anguilla</name>
    <name type="common">European freshwater eel</name>
    <name type="synonym">Muraena anguilla</name>
    <dbReference type="NCBI Taxonomy" id="7936"/>
    <lineage>
        <taxon>Eukaryota</taxon>
        <taxon>Metazoa</taxon>
        <taxon>Chordata</taxon>
        <taxon>Craniata</taxon>
        <taxon>Vertebrata</taxon>
        <taxon>Euteleostomi</taxon>
        <taxon>Actinopterygii</taxon>
        <taxon>Neopterygii</taxon>
        <taxon>Teleostei</taxon>
        <taxon>Anguilliformes</taxon>
        <taxon>Anguillidae</taxon>
        <taxon>Anguilla</taxon>
    </lineage>
</organism>
<protein>
    <submittedName>
        <fullName evidence="1">Uncharacterized protein</fullName>
    </submittedName>
</protein>
<reference evidence="1" key="2">
    <citation type="journal article" date="2015" name="Fish Shellfish Immunol.">
        <title>Early steps in the European eel (Anguilla anguilla)-Vibrio vulnificus interaction in the gills: Role of the RtxA13 toxin.</title>
        <authorList>
            <person name="Callol A."/>
            <person name="Pajuelo D."/>
            <person name="Ebbesson L."/>
            <person name="Teles M."/>
            <person name="MacKenzie S."/>
            <person name="Amaro C."/>
        </authorList>
    </citation>
    <scope>NUCLEOTIDE SEQUENCE</scope>
</reference>
<reference evidence="1" key="1">
    <citation type="submission" date="2014-11" db="EMBL/GenBank/DDBJ databases">
        <authorList>
            <person name="Amaro Gonzalez C."/>
        </authorList>
    </citation>
    <scope>NUCLEOTIDE SEQUENCE</scope>
</reference>
<name>A0A0E9W412_ANGAN</name>